<dbReference type="AlphaFoldDB" id="G9WGE6"/>
<dbReference type="GO" id="GO:0005737">
    <property type="term" value="C:cytoplasm"/>
    <property type="evidence" value="ECO:0007669"/>
    <property type="project" value="UniProtKB-SubCell"/>
</dbReference>
<evidence type="ECO:0000256" key="4">
    <source>
        <dbReference type="ARBA" id="ARBA00020397"/>
    </source>
</evidence>
<dbReference type="PATRIC" id="fig|1045004.4.peg.1669"/>
<dbReference type="GO" id="GO:0006427">
    <property type="term" value="P:histidyl-tRNA aminoacylation"/>
    <property type="evidence" value="ECO:0007669"/>
    <property type="project" value="TreeGrafter"/>
</dbReference>
<comment type="miscellaneous">
    <text evidence="9">This function is generally fulfilled by the C-terminal part of HisG, which is missing in some bacteria such as this one.</text>
</comment>
<dbReference type="OrthoDB" id="9801867at2"/>
<keyword evidence="13" id="KW-1185">Reference proteome</keyword>
<dbReference type="Pfam" id="PF13393">
    <property type="entry name" value="tRNA-synt_His"/>
    <property type="match status" value="1"/>
</dbReference>
<comment type="function">
    <text evidence="8 9">Required for the first step of histidine biosynthesis. May allow the feedback regulation of ATP phosphoribosyltransferase activity by histidine.</text>
</comment>
<evidence type="ECO:0000256" key="7">
    <source>
        <dbReference type="ARBA" id="ARBA00023102"/>
    </source>
</evidence>
<comment type="caution">
    <text evidence="12">The sequence shown here is derived from an EMBL/GenBank/DDBJ whole genome shotgun (WGS) entry which is preliminary data.</text>
</comment>
<dbReference type="InterPro" id="IPR045864">
    <property type="entry name" value="aa-tRNA-synth_II/BPL/LPL"/>
</dbReference>
<dbReference type="InterPro" id="IPR041715">
    <property type="entry name" value="HisRS-like_core"/>
</dbReference>
<comment type="similarity">
    <text evidence="3 9">Belongs to the class-II aminoacyl-tRNA synthetase family. HisZ subfamily.</text>
</comment>
<reference evidence="12 13" key="1">
    <citation type="journal article" date="2012" name="PLoS ONE">
        <title>Functional divergence in the genus oenococcus as predicted by genome sequencing of the newly-described species, Oenococcus kitaharae.</title>
        <authorList>
            <person name="Borneman A.R."/>
            <person name="McCarthy J.M."/>
            <person name="Chambers P.J."/>
            <person name="Bartowsky E.J."/>
        </authorList>
    </citation>
    <scope>NUCLEOTIDE SEQUENCE [LARGE SCALE GENOMIC DNA]</scope>
    <source>
        <strain evidence="13">DSM17330</strain>
    </source>
</reference>
<evidence type="ECO:0000256" key="3">
    <source>
        <dbReference type="ARBA" id="ARBA00005539"/>
    </source>
</evidence>
<dbReference type="eggNOG" id="COG3705">
    <property type="taxonomic scope" value="Bacteria"/>
</dbReference>
<keyword evidence="6 9" id="KW-0028">Amino-acid biosynthesis</keyword>
<evidence type="ECO:0000256" key="9">
    <source>
        <dbReference type="HAMAP-Rule" id="MF_00125"/>
    </source>
</evidence>
<dbReference type="HOGENOM" id="CLU_025113_0_0_9"/>
<dbReference type="InterPro" id="IPR004517">
    <property type="entry name" value="HisZ"/>
</dbReference>
<dbReference type="GO" id="GO:0016757">
    <property type="term" value="F:glycosyltransferase activity"/>
    <property type="evidence" value="ECO:0007669"/>
    <property type="project" value="UniProtKB-KW"/>
</dbReference>
<comment type="subcellular location">
    <subcellularLocation>
        <location evidence="1 9">Cytoplasm</location>
    </subcellularLocation>
</comment>
<evidence type="ECO:0000256" key="8">
    <source>
        <dbReference type="ARBA" id="ARBA00025246"/>
    </source>
</evidence>
<feature type="domain" description="Class II Histidinyl-tRNA synthetase (HisRS)-like catalytic core" evidence="11">
    <location>
        <begin position="20"/>
        <end position="312"/>
    </location>
</feature>
<feature type="binding site" evidence="10">
    <location>
        <position position="119"/>
    </location>
    <ligand>
        <name>L-histidine</name>
        <dbReference type="ChEBI" id="CHEBI:57595"/>
    </ligand>
</feature>
<keyword evidence="12" id="KW-0808">Transferase</keyword>
<name>G9WGE6_9LACO</name>
<dbReference type="CDD" id="cd00773">
    <property type="entry name" value="HisRS-like_core"/>
    <property type="match status" value="1"/>
</dbReference>
<evidence type="ECO:0000256" key="10">
    <source>
        <dbReference type="PIRSR" id="PIRSR001549-1"/>
    </source>
</evidence>
<dbReference type="Gene3D" id="3.30.930.10">
    <property type="entry name" value="Bira Bifunctional Protein, Domain 2"/>
    <property type="match status" value="1"/>
</dbReference>
<gene>
    <name evidence="9" type="primary">hisZ</name>
    <name evidence="12" type="ORF">OKIT_1698</name>
</gene>
<dbReference type="RefSeq" id="WP_007746903.1">
    <property type="nucleotide sequence ID" value="NZ_CM001398.1"/>
</dbReference>
<dbReference type="PANTHER" id="PTHR43707:SF6">
    <property type="entry name" value="ATP PHOSPHORIBOSYLTRANSFERASE REGULATORY SUBUNIT"/>
    <property type="match status" value="1"/>
</dbReference>
<dbReference type="GO" id="GO:0000105">
    <property type="term" value="P:L-histidine biosynthetic process"/>
    <property type="evidence" value="ECO:0007669"/>
    <property type="project" value="UniProtKB-UniRule"/>
</dbReference>
<evidence type="ECO:0000313" key="12">
    <source>
        <dbReference type="EMBL" id="EHN59773.1"/>
    </source>
</evidence>
<proteinExistence type="inferred from homology"/>
<dbReference type="SUPFAM" id="SSF55681">
    <property type="entry name" value="Class II aaRS and biotin synthetases"/>
    <property type="match status" value="1"/>
</dbReference>
<organism evidence="12 13">
    <name type="scientific">Oenococcus kitaharae DSM 17330</name>
    <dbReference type="NCBI Taxonomy" id="1045004"/>
    <lineage>
        <taxon>Bacteria</taxon>
        <taxon>Bacillati</taxon>
        <taxon>Bacillota</taxon>
        <taxon>Bacilli</taxon>
        <taxon>Lactobacillales</taxon>
        <taxon>Lactobacillaceae</taxon>
        <taxon>Oenococcus</taxon>
    </lineage>
</organism>
<dbReference type="HAMAP" id="MF_00125">
    <property type="entry name" value="HisZ"/>
    <property type="match status" value="1"/>
</dbReference>
<evidence type="ECO:0000313" key="13">
    <source>
        <dbReference type="Proteomes" id="UP000004959"/>
    </source>
</evidence>
<protein>
    <recommendedName>
        <fullName evidence="4 9">ATP phosphoribosyltransferase regulatory subunit</fullName>
    </recommendedName>
</protein>
<feature type="binding site" evidence="10">
    <location>
        <position position="123"/>
    </location>
    <ligand>
        <name>L-histidine</name>
        <dbReference type="ChEBI" id="CHEBI:57595"/>
    </ligand>
</feature>
<feature type="binding site" evidence="10">
    <location>
        <begin position="267"/>
        <end position="268"/>
    </location>
    <ligand>
        <name>L-histidine</name>
        <dbReference type="ChEBI" id="CHEBI:57595"/>
    </ligand>
</feature>
<keyword evidence="5 9" id="KW-0963">Cytoplasm</keyword>
<evidence type="ECO:0000256" key="1">
    <source>
        <dbReference type="ARBA" id="ARBA00004496"/>
    </source>
</evidence>
<comment type="subunit">
    <text evidence="9">Heteromultimer composed of HisG and HisZ subunits.</text>
</comment>
<dbReference type="PIRSF" id="PIRSF001549">
    <property type="entry name" value="His-tRNA_synth"/>
    <property type="match status" value="1"/>
</dbReference>
<dbReference type="STRING" id="336988.NT96_02140"/>
<dbReference type="InterPro" id="IPR004516">
    <property type="entry name" value="HisRS/HisZ"/>
</dbReference>
<evidence type="ECO:0000256" key="2">
    <source>
        <dbReference type="ARBA" id="ARBA00004667"/>
    </source>
</evidence>
<evidence type="ECO:0000256" key="5">
    <source>
        <dbReference type="ARBA" id="ARBA00022490"/>
    </source>
</evidence>
<evidence type="ECO:0000259" key="11">
    <source>
        <dbReference type="Pfam" id="PF13393"/>
    </source>
</evidence>
<comment type="pathway">
    <text evidence="2 9">Amino-acid biosynthesis; L-histidine biosynthesis; L-histidine from 5-phospho-alpha-D-ribose 1-diphosphate: step 1/9.</text>
</comment>
<dbReference type="GO" id="GO:0004821">
    <property type="term" value="F:histidine-tRNA ligase activity"/>
    <property type="evidence" value="ECO:0007669"/>
    <property type="project" value="TreeGrafter"/>
</dbReference>
<accession>G9WGE6</accession>
<dbReference type="GO" id="GO:0140096">
    <property type="term" value="F:catalytic activity, acting on a protein"/>
    <property type="evidence" value="ECO:0007669"/>
    <property type="project" value="UniProtKB-ARBA"/>
</dbReference>
<feature type="binding site" evidence="10">
    <location>
        <begin position="77"/>
        <end position="79"/>
    </location>
    <ligand>
        <name>L-histidine</name>
        <dbReference type="ChEBI" id="CHEBI:57595"/>
    </ligand>
</feature>
<evidence type="ECO:0000256" key="6">
    <source>
        <dbReference type="ARBA" id="ARBA00022605"/>
    </source>
</evidence>
<dbReference type="Proteomes" id="UP000004959">
    <property type="component" value="Chromosome"/>
</dbReference>
<sequence>MHKINLPLGTRAEFGEGALKKQTVIADLHRCLQARNFMKVDTPLLEYQEVFANFDLKQMRTYQLLDKNNQTVVLRPDLTLPIARLLATTNIKLPEKFYYVGDLFKIAKELSGRNNQMTQAGIELVGYTSIKAELECLLLINRISRKWLDGRVKIEIGHARFADDLLSSLTIDEDLKQQIKQTLFHKKIPEYENLIALFADRPVYPFLQKWPRLFGSIQAVAQMLKGIDLTPSAKRALTKVMTVADLIAKIPGQEVMIDLSAAPPQQYYTGLTFKGFVDDLPDYLFSGGRYDQLLADFQSQAEAAVGMGIDIDLLAERIKLPEKQQRKTYLFFQADQAAQAAKILAEHNDLVLSLEDDWQTAARKAHAIGADLLKINEKGEVEHVFENSFD</sequence>
<dbReference type="EMBL" id="AFVZ01000001">
    <property type="protein sequence ID" value="EHN59773.1"/>
    <property type="molecule type" value="Genomic_DNA"/>
</dbReference>
<dbReference type="UniPathway" id="UPA00031">
    <property type="reaction ID" value="UER00006"/>
</dbReference>
<keyword evidence="7 9" id="KW-0368">Histidine biosynthesis</keyword>
<dbReference type="PANTHER" id="PTHR43707">
    <property type="entry name" value="HISTIDYL-TRNA SYNTHETASE"/>
    <property type="match status" value="1"/>
</dbReference>
<keyword evidence="12" id="KW-0328">Glycosyltransferase</keyword>